<evidence type="ECO:0000256" key="5">
    <source>
        <dbReference type="ARBA" id="ARBA00022801"/>
    </source>
</evidence>
<dbReference type="GO" id="GO:0008233">
    <property type="term" value="F:peptidase activity"/>
    <property type="evidence" value="ECO:0007669"/>
    <property type="project" value="UniProtKB-KW"/>
</dbReference>
<dbReference type="GO" id="GO:0005886">
    <property type="term" value="C:plasma membrane"/>
    <property type="evidence" value="ECO:0007669"/>
    <property type="project" value="UniProtKB-SubCell"/>
</dbReference>
<evidence type="ECO:0000313" key="10">
    <source>
        <dbReference type="Proteomes" id="UP000580839"/>
    </source>
</evidence>
<evidence type="ECO:0000256" key="1">
    <source>
        <dbReference type="ARBA" id="ARBA00004651"/>
    </source>
</evidence>
<keyword evidence="7 8" id="KW-0472">Membrane</keyword>
<dbReference type="Pfam" id="PF09721">
    <property type="entry name" value="Exosortase_EpsH"/>
    <property type="match status" value="1"/>
</dbReference>
<keyword evidence="5" id="KW-0378">Hydrolase</keyword>
<feature type="transmembrane region" description="Helical" evidence="8">
    <location>
        <begin position="9"/>
        <end position="28"/>
    </location>
</feature>
<protein>
    <submittedName>
        <fullName evidence="9">Archaeosortase/exosortase family protein</fullName>
    </submittedName>
</protein>
<gene>
    <name evidence="9" type="ORF">HOP12_08600</name>
</gene>
<evidence type="ECO:0000256" key="2">
    <source>
        <dbReference type="ARBA" id="ARBA00022475"/>
    </source>
</evidence>
<organism evidence="9 10">
    <name type="scientific">Eiseniibacteriota bacterium</name>
    <dbReference type="NCBI Taxonomy" id="2212470"/>
    <lineage>
        <taxon>Bacteria</taxon>
        <taxon>Candidatus Eiseniibacteriota</taxon>
    </lineage>
</organism>
<dbReference type="AlphaFoldDB" id="A0A849SFS8"/>
<dbReference type="NCBIfam" id="TIGR04178">
    <property type="entry name" value="exo_archaeo"/>
    <property type="match status" value="1"/>
</dbReference>
<evidence type="ECO:0000256" key="7">
    <source>
        <dbReference type="ARBA" id="ARBA00023136"/>
    </source>
</evidence>
<comment type="subcellular location">
    <subcellularLocation>
        <location evidence="1">Cell membrane</location>
        <topology evidence="1">Multi-pass membrane protein</topology>
    </subcellularLocation>
</comment>
<dbReference type="EMBL" id="JABFRW010000100">
    <property type="protein sequence ID" value="NOT34212.1"/>
    <property type="molecule type" value="Genomic_DNA"/>
</dbReference>
<keyword evidence="2" id="KW-1003">Cell membrane</keyword>
<reference evidence="9 10" key="1">
    <citation type="submission" date="2020-04" db="EMBL/GenBank/DDBJ databases">
        <title>Metagenomic profiling of ammonia- and methane-oxidizing microorganisms in a Dutch drinking water treatment plant.</title>
        <authorList>
            <person name="Poghosyan L."/>
            <person name="Leucker S."/>
        </authorList>
    </citation>
    <scope>NUCLEOTIDE SEQUENCE [LARGE SCALE GENOMIC DNA]</scope>
    <source>
        <strain evidence="9">S-RSF-IL-03</strain>
    </source>
</reference>
<dbReference type="GO" id="GO:0006508">
    <property type="term" value="P:proteolysis"/>
    <property type="evidence" value="ECO:0007669"/>
    <property type="project" value="UniProtKB-KW"/>
</dbReference>
<keyword evidence="4 8" id="KW-0812">Transmembrane</keyword>
<sequence length="167" mass="18161">MKSKSRPTAPLRIIVTCLAFWGVALWLVSRFPIIEGFGIRITVVSVRAALGLLGHPVDLVGNVLHTGRTGMEIATDCSPHLAYLIFAGGVIATPASWRQRVIGLGVGALAIHVFNTLRILALYAVLAARSNWFEFVHVYLWQIGTIGAVLGAFTLWLMWTGRRAPTA</sequence>
<name>A0A849SFS8_UNCEI</name>
<keyword evidence="3" id="KW-0645">Protease</keyword>
<evidence type="ECO:0000256" key="3">
    <source>
        <dbReference type="ARBA" id="ARBA00022670"/>
    </source>
</evidence>
<evidence type="ECO:0000313" key="9">
    <source>
        <dbReference type="EMBL" id="NOT34212.1"/>
    </source>
</evidence>
<dbReference type="InterPro" id="IPR019127">
    <property type="entry name" value="Exosortase"/>
</dbReference>
<dbReference type="Proteomes" id="UP000580839">
    <property type="component" value="Unassembled WGS sequence"/>
</dbReference>
<comment type="caution">
    <text evidence="9">The sequence shown here is derived from an EMBL/GenBank/DDBJ whole genome shotgun (WGS) entry which is preliminary data.</text>
</comment>
<feature type="transmembrane region" description="Helical" evidence="8">
    <location>
        <begin position="138"/>
        <end position="159"/>
    </location>
</feature>
<proteinExistence type="predicted"/>
<accession>A0A849SFS8</accession>
<dbReference type="InterPro" id="IPR026392">
    <property type="entry name" value="Exo/Archaeosortase_dom"/>
</dbReference>
<evidence type="ECO:0000256" key="8">
    <source>
        <dbReference type="SAM" id="Phobius"/>
    </source>
</evidence>
<keyword evidence="6 8" id="KW-1133">Transmembrane helix</keyword>
<feature type="transmembrane region" description="Helical" evidence="8">
    <location>
        <begin position="104"/>
        <end position="126"/>
    </location>
</feature>
<evidence type="ECO:0000256" key="6">
    <source>
        <dbReference type="ARBA" id="ARBA00022989"/>
    </source>
</evidence>
<evidence type="ECO:0000256" key="4">
    <source>
        <dbReference type="ARBA" id="ARBA00022692"/>
    </source>
</evidence>